<dbReference type="RefSeq" id="WP_066434233.1">
    <property type="nucleotide sequence ID" value="NZ_LZRN01000019.1"/>
</dbReference>
<dbReference type="EMBL" id="QLLQ01000004">
    <property type="protein sequence ID" value="RAJ25203.1"/>
    <property type="molecule type" value="Genomic_DNA"/>
</dbReference>
<organism evidence="1 2">
    <name type="scientific">Gelidibacter algens</name>
    <dbReference type="NCBI Taxonomy" id="49280"/>
    <lineage>
        <taxon>Bacteria</taxon>
        <taxon>Pseudomonadati</taxon>
        <taxon>Bacteroidota</taxon>
        <taxon>Flavobacteriia</taxon>
        <taxon>Flavobacteriales</taxon>
        <taxon>Flavobacteriaceae</taxon>
        <taxon>Gelidibacter</taxon>
    </lineage>
</organism>
<name>A0A1A7R3I0_9FLAO</name>
<protein>
    <submittedName>
        <fullName evidence="1">Putative addiction module component</fullName>
    </submittedName>
</protein>
<gene>
    <name evidence="1" type="ORF">LX77_01505</name>
</gene>
<accession>A0A1A7R3I0</accession>
<sequence>METIKLRKKLIKQFEVILKDEAKLHALEGLLDALNSGQGLSNVPNAHYDLIHETRKEYLNKDCEGKSWEDVKQSLIVKYGL</sequence>
<comment type="caution">
    <text evidence="1">The sequence shown here is derived from an EMBL/GenBank/DDBJ whole genome shotgun (WGS) entry which is preliminary data.</text>
</comment>
<dbReference type="OrthoDB" id="1202845at2"/>
<keyword evidence="2" id="KW-1185">Reference proteome</keyword>
<evidence type="ECO:0000313" key="2">
    <source>
        <dbReference type="Proteomes" id="UP000248987"/>
    </source>
</evidence>
<dbReference type="Proteomes" id="UP000248987">
    <property type="component" value="Unassembled WGS sequence"/>
</dbReference>
<evidence type="ECO:0000313" key="1">
    <source>
        <dbReference type="EMBL" id="RAJ25203.1"/>
    </source>
</evidence>
<reference evidence="1 2" key="1">
    <citation type="submission" date="2018-06" db="EMBL/GenBank/DDBJ databases">
        <title>Genomic Encyclopedia of Archaeal and Bacterial Type Strains, Phase II (KMG-II): from individual species to whole genera.</title>
        <authorList>
            <person name="Goeker M."/>
        </authorList>
    </citation>
    <scope>NUCLEOTIDE SEQUENCE [LARGE SCALE GENOMIC DNA]</scope>
    <source>
        <strain evidence="1 2">DSM 12408</strain>
    </source>
</reference>
<proteinExistence type="predicted"/>
<dbReference type="AlphaFoldDB" id="A0A1A7R3I0"/>